<dbReference type="GO" id="GO:0008967">
    <property type="term" value="F:phosphoglycolate phosphatase activity"/>
    <property type="evidence" value="ECO:0007669"/>
    <property type="project" value="TreeGrafter"/>
</dbReference>
<dbReference type="Gene3D" id="1.10.150.240">
    <property type="entry name" value="Putative phosphatase, domain 2"/>
    <property type="match status" value="1"/>
</dbReference>
<comment type="caution">
    <text evidence="5">The sequence shown here is derived from an EMBL/GenBank/DDBJ whole genome shotgun (WGS) entry which is preliminary data.</text>
</comment>
<evidence type="ECO:0000256" key="4">
    <source>
        <dbReference type="ARBA" id="ARBA00023277"/>
    </source>
</evidence>
<evidence type="ECO:0000313" key="6">
    <source>
        <dbReference type="Proteomes" id="UP000256899"/>
    </source>
</evidence>
<dbReference type="AlphaFoldDB" id="A0A3E0TZC8"/>
<accession>A0A3E0TZC8</accession>
<dbReference type="PANTHER" id="PTHR43434">
    <property type="entry name" value="PHOSPHOGLYCOLATE PHOSPHATASE"/>
    <property type="match status" value="1"/>
</dbReference>
<evidence type="ECO:0000313" key="5">
    <source>
        <dbReference type="EMBL" id="REL29759.1"/>
    </source>
</evidence>
<name>A0A3E0TZC8_9GAMM</name>
<dbReference type="InterPro" id="IPR050155">
    <property type="entry name" value="HAD-like_hydrolase_sf"/>
</dbReference>
<dbReference type="InterPro" id="IPR023198">
    <property type="entry name" value="PGP-like_dom2"/>
</dbReference>
<keyword evidence="6" id="KW-1185">Reference proteome</keyword>
<dbReference type="SFLD" id="SFLDS00003">
    <property type="entry name" value="Haloacid_Dehalogenase"/>
    <property type="match status" value="1"/>
</dbReference>
<dbReference type="SFLD" id="SFLDG01129">
    <property type="entry name" value="C1.5:_HAD__Beta-PGM__Phosphata"/>
    <property type="match status" value="1"/>
</dbReference>
<keyword evidence="1" id="KW-0479">Metal-binding</keyword>
<reference evidence="6" key="1">
    <citation type="submission" date="2018-08" db="EMBL/GenBank/DDBJ databases">
        <title>Thalassotalea euphylliae genome.</title>
        <authorList>
            <person name="Summers S."/>
            <person name="Rice S.A."/>
            <person name="Freckelton M.L."/>
            <person name="Nedved B.T."/>
            <person name="Hadfield M.G."/>
        </authorList>
    </citation>
    <scope>NUCLEOTIDE SEQUENCE [LARGE SCALE GENOMIC DNA]</scope>
    <source>
        <strain evidence="6">H3</strain>
    </source>
</reference>
<dbReference type="EMBL" id="QUOT01000001">
    <property type="protein sequence ID" value="REL29759.1"/>
    <property type="molecule type" value="Genomic_DNA"/>
</dbReference>
<dbReference type="InterPro" id="IPR023214">
    <property type="entry name" value="HAD_sf"/>
</dbReference>
<dbReference type="RefSeq" id="WP_116013757.1">
    <property type="nucleotide sequence ID" value="NZ_QUOT01000001.1"/>
</dbReference>
<evidence type="ECO:0000256" key="2">
    <source>
        <dbReference type="ARBA" id="ARBA00022801"/>
    </source>
</evidence>
<sequence length="235" mass="25685">MTMSSTLNGVPHYKGILFDLDGTLLDTANDLGEALNAVLTNHGLPKVPRERYRPVASDGAKGLIELGFGAGLKNFDYEQLRVEFLDYYENHIAEHTCLYPGVAALIEKLDQHQIPWGIVTNKPIGLTHVLLPHFPELESAASVLGGDSLAQRKPHPAPLLQAANEVRVAPNECIYVGDAPRDIEAGNAANMCTIIAGWGYIASDTDLTTWQADIHCAHPSEINKMEFLFTKSSNR</sequence>
<proteinExistence type="predicted"/>
<gene>
    <name evidence="5" type="ORF">DXX94_02995</name>
</gene>
<dbReference type="InterPro" id="IPR006439">
    <property type="entry name" value="HAD-SF_hydro_IA"/>
</dbReference>
<dbReference type="InterPro" id="IPR036412">
    <property type="entry name" value="HAD-like_sf"/>
</dbReference>
<keyword evidence="3" id="KW-0460">Magnesium</keyword>
<keyword evidence="2 5" id="KW-0378">Hydrolase</keyword>
<dbReference type="GO" id="GO:0006281">
    <property type="term" value="P:DNA repair"/>
    <property type="evidence" value="ECO:0007669"/>
    <property type="project" value="TreeGrafter"/>
</dbReference>
<dbReference type="InterPro" id="IPR041492">
    <property type="entry name" value="HAD_2"/>
</dbReference>
<keyword evidence="4" id="KW-0119">Carbohydrate metabolism</keyword>
<dbReference type="Gene3D" id="3.40.50.1000">
    <property type="entry name" value="HAD superfamily/HAD-like"/>
    <property type="match status" value="1"/>
</dbReference>
<dbReference type="PANTHER" id="PTHR43434:SF23">
    <property type="entry name" value="PHOSPHOGLYCOLATE PHOSPHATASE"/>
    <property type="match status" value="1"/>
</dbReference>
<dbReference type="NCBIfam" id="TIGR01549">
    <property type="entry name" value="HAD-SF-IA-v1"/>
    <property type="match status" value="1"/>
</dbReference>
<dbReference type="SFLD" id="SFLDG01135">
    <property type="entry name" value="C1.5.6:_HAD__Beta-PGM__Phospha"/>
    <property type="match status" value="1"/>
</dbReference>
<dbReference type="Proteomes" id="UP000256899">
    <property type="component" value="Unassembled WGS sequence"/>
</dbReference>
<protein>
    <submittedName>
        <fullName evidence="5">HAD family hydrolase</fullName>
    </submittedName>
</protein>
<evidence type="ECO:0000256" key="1">
    <source>
        <dbReference type="ARBA" id="ARBA00022723"/>
    </source>
</evidence>
<dbReference type="NCBIfam" id="TIGR01509">
    <property type="entry name" value="HAD-SF-IA-v3"/>
    <property type="match status" value="1"/>
</dbReference>
<evidence type="ECO:0000256" key="3">
    <source>
        <dbReference type="ARBA" id="ARBA00022842"/>
    </source>
</evidence>
<dbReference type="SUPFAM" id="SSF56784">
    <property type="entry name" value="HAD-like"/>
    <property type="match status" value="1"/>
</dbReference>
<organism evidence="5 6">
    <name type="scientific">Thalassotalea euphylliae</name>
    <dbReference type="NCBI Taxonomy" id="1655234"/>
    <lineage>
        <taxon>Bacteria</taxon>
        <taxon>Pseudomonadati</taxon>
        <taxon>Pseudomonadota</taxon>
        <taxon>Gammaproteobacteria</taxon>
        <taxon>Alteromonadales</taxon>
        <taxon>Colwelliaceae</taxon>
        <taxon>Thalassotalea</taxon>
    </lineage>
</organism>
<dbReference type="GO" id="GO:0005829">
    <property type="term" value="C:cytosol"/>
    <property type="evidence" value="ECO:0007669"/>
    <property type="project" value="TreeGrafter"/>
</dbReference>
<dbReference type="Pfam" id="PF13419">
    <property type="entry name" value="HAD_2"/>
    <property type="match status" value="1"/>
</dbReference>
<dbReference type="GO" id="GO:0046872">
    <property type="term" value="F:metal ion binding"/>
    <property type="evidence" value="ECO:0007669"/>
    <property type="project" value="UniProtKB-KW"/>
</dbReference>